<proteinExistence type="predicted"/>
<sequence>MSATYAHAEGRGYSDVAAWRIAHEDLFRSDCVAKVLGYVPEINDDTPVVTQRFRLVGRP</sequence>
<dbReference type="EMBL" id="JACKXE010000002">
    <property type="protein sequence ID" value="MBB6629732.1"/>
    <property type="molecule type" value="Genomic_DNA"/>
</dbReference>
<dbReference type="SUPFAM" id="SSF88697">
    <property type="entry name" value="PUA domain-like"/>
    <property type="match status" value="1"/>
</dbReference>
<name>A0A7X0RKB1_9ACTN</name>
<protein>
    <submittedName>
        <fullName evidence="1">Uncharacterized protein</fullName>
    </submittedName>
</protein>
<evidence type="ECO:0000313" key="2">
    <source>
        <dbReference type="Proteomes" id="UP000523955"/>
    </source>
</evidence>
<dbReference type="Proteomes" id="UP000523955">
    <property type="component" value="Unassembled WGS sequence"/>
</dbReference>
<dbReference type="RefSeq" id="WP_185254958.1">
    <property type="nucleotide sequence ID" value="NZ_JACKXE010000002.1"/>
</dbReference>
<keyword evidence="2" id="KW-1185">Reference proteome</keyword>
<dbReference type="AlphaFoldDB" id="A0A7X0RKB1"/>
<dbReference type="InterPro" id="IPR015947">
    <property type="entry name" value="PUA-like_sf"/>
</dbReference>
<organism evidence="1 2">
    <name type="scientific">Nocardioides luti</name>
    <dbReference type="NCBI Taxonomy" id="2761101"/>
    <lineage>
        <taxon>Bacteria</taxon>
        <taxon>Bacillati</taxon>
        <taxon>Actinomycetota</taxon>
        <taxon>Actinomycetes</taxon>
        <taxon>Propionibacteriales</taxon>
        <taxon>Nocardioidaceae</taxon>
        <taxon>Nocardioides</taxon>
    </lineage>
</organism>
<dbReference type="Gene3D" id="3.10.400.10">
    <property type="entry name" value="Sulfate adenylyltransferase"/>
    <property type="match status" value="1"/>
</dbReference>
<gene>
    <name evidence="1" type="ORF">H5V45_20615</name>
</gene>
<accession>A0A7X0RKB1</accession>
<evidence type="ECO:0000313" key="1">
    <source>
        <dbReference type="EMBL" id="MBB6629732.1"/>
    </source>
</evidence>
<comment type="caution">
    <text evidence="1">The sequence shown here is derived from an EMBL/GenBank/DDBJ whole genome shotgun (WGS) entry which is preliminary data.</text>
</comment>
<reference evidence="1 2" key="1">
    <citation type="submission" date="2020-08" db="EMBL/GenBank/DDBJ databases">
        <authorList>
            <person name="Seo M.-J."/>
        </authorList>
    </citation>
    <scope>NUCLEOTIDE SEQUENCE [LARGE SCALE GENOMIC DNA]</scope>
    <source>
        <strain evidence="1 2">KIGAM211</strain>
    </source>
</reference>